<name>A0A179T0H6_9BACI</name>
<feature type="transmembrane region" description="Helical" evidence="1">
    <location>
        <begin position="304"/>
        <end position="322"/>
    </location>
</feature>
<feature type="transmembrane region" description="Helical" evidence="1">
    <location>
        <begin position="259"/>
        <end position="277"/>
    </location>
</feature>
<organism evidence="2 3">
    <name type="scientific">Metabacillus litoralis</name>
    <dbReference type="NCBI Taxonomy" id="152268"/>
    <lineage>
        <taxon>Bacteria</taxon>
        <taxon>Bacillati</taxon>
        <taxon>Bacillota</taxon>
        <taxon>Bacilli</taxon>
        <taxon>Bacillales</taxon>
        <taxon>Bacillaceae</taxon>
        <taxon>Metabacillus</taxon>
    </lineage>
</organism>
<feature type="transmembrane region" description="Helical" evidence="1">
    <location>
        <begin position="184"/>
        <end position="208"/>
    </location>
</feature>
<comment type="caution">
    <text evidence="2">The sequence shown here is derived from an EMBL/GenBank/DDBJ whole genome shotgun (WGS) entry which is preliminary data.</text>
</comment>
<reference evidence="3" key="1">
    <citation type="submission" date="2016-04" db="EMBL/GenBank/DDBJ databases">
        <authorList>
            <person name="Lyu Z."/>
            <person name="Lyu W."/>
        </authorList>
    </citation>
    <scope>NUCLEOTIDE SEQUENCE [LARGE SCALE GENOMIC DNA]</scope>
    <source>
        <strain evidence="3">C44</strain>
    </source>
</reference>
<feature type="transmembrane region" description="Helical" evidence="1">
    <location>
        <begin position="122"/>
        <end position="143"/>
    </location>
</feature>
<dbReference type="Pfam" id="PF22564">
    <property type="entry name" value="HAAS"/>
    <property type="match status" value="1"/>
</dbReference>
<feature type="transmembrane region" description="Helical" evidence="1">
    <location>
        <begin position="76"/>
        <end position="102"/>
    </location>
</feature>
<feature type="transmembrane region" description="Helical" evidence="1">
    <location>
        <begin position="228"/>
        <end position="247"/>
    </location>
</feature>
<dbReference type="AlphaFoldDB" id="A0A179T0H6"/>
<sequence>MNLIELYIHEVTRRLPEKGREDIALELHSTIEDMLPDNFTEQDVKSALSKLGNPAILASGYRDRPMHLIGPRYYDIYISLLKMILPIALAISFISLIADNIVSYSSDNAELNVILSIIGEGIWRILSTAIQVFFWLTLLFSILERTDHAKKQIPLTSSFKEWSPEDLKNISYVPMEKAISKFEVFGGLLWTAIWATIYFNAANLIGVYEKGQEGLEFITPTFNQAILHSYWPLVVLVIGLELGSSIYKWITGQWTKKVAFLNTVFHFVSSVVFITIFSNPDLFKVSFIAYMNDLFTTTNEVKEWIFWVAVFTFVLFAAIDSYQGFRKANIHKGDTK</sequence>
<accession>A0A179T0H6</accession>
<dbReference type="OrthoDB" id="116789at2"/>
<keyword evidence="1" id="KW-1133">Transmembrane helix</keyword>
<keyword evidence="3" id="KW-1185">Reference proteome</keyword>
<dbReference type="RefSeq" id="WP_066330314.1">
    <property type="nucleotide sequence ID" value="NZ_LWSG01000010.1"/>
</dbReference>
<evidence type="ECO:0000256" key="1">
    <source>
        <dbReference type="SAM" id="Phobius"/>
    </source>
</evidence>
<proteinExistence type="predicted"/>
<dbReference type="STRING" id="152268.A6K24_20665"/>
<protein>
    <submittedName>
        <fullName evidence="2">Uncharacterized protein</fullName>
    </submittedName>
</protein>
<evidence type="ECO:0000313" key="3">
    <source>
        <dbReference type="Proteomes" id="UP000078534"/>
    </source>
</evidence>
<evidence type="ECO:0000313" key="2">
    <source>
        <dbReference type="EMBL" id="OAS87114.1"/>
    </source>
</evidence>
<keyword evidence="1" id="KW-0472">Membrane</keyword>
<dbReference type="EMBL" id="LWSG01000010">
    <property type="protein sequence ID" value="OAS87114.1"/>
    <property type="molecule type" value="Genomic_DNA"/>
</dbReference>
<keyword evidence="1" id="KW-0812">Transmembrane</keyword>
<dbReference type="Proteomes" id="UP000078534">
    <property type="component" value="Unassembled WGS sequence"/>
</dbReference>
<gene>
    <name evidence="2" type="ORF">A6K24_20665</name>
</gene>